<dbReference type="InterPro" id="IPR003034">
    <property type="entry name" value="SAP_dom"/>
</dbReference>
<feature type="region of interest" description="Disordered" evidence="1">
    <location>
        <begin position="130"/>
        <end position="194"/>
    </location>
</feature>
<evidence type="ECO:0000256" key="1">
    <source>
        <dbReference type="SAM" id="MobiDB-lite"/>
    </source>
</evidence>
<evidence type="ECO:0000259" key="2">
    <source>
        <dbReference type="PROSITE" id="PS50800"/>
    </source>
</evidence>
<feature type="domain" description="SAP" evidence="2">
    <location>
        <begin position="11"/>
        <end position="45"/>
    </location>
</feature>
<name>A0A7S3VJD8_DUNTE</name>
<dbReference type="EMBL" id="HBIP01007196">
    <property type="protein sequence ID" value="CAE0488716.1"/>
    <property type="molecule type" value="Transcribed_RNA"/>
</dbReference>
<dbReference type="SMART" id="SM00513">
    <property type="entry name" value="SAP"/>
    <property type="match status" value="2"/>
</dbReference>
<feature type="compositionally biased region" description="Polar residues" evidence="1">
    <location>
        <begin position="314"/>
        <end position="325"/>
    </location>
</feature>
<protein>
    <recommendedName>
        <fullName evidence="2">SAP domain-containing protein</fullName>
    </recommendedName>
</protein>
<feature type="compositionally biased region" description="Polar residues" evidence="1">
    <location>
        <begin position="157"/>
        <end position="175"/>
    </location>
</feature>
<accession>A0A7S3VJD8</accession>
<feature type="domain" description="SAP" evidence="2">
    <location>
        <begin position="200"/>
        <end position="234"/>
    </location>
</feature>
<gene>
    <name evidence="3" type="ORF">DTER00134_LOCUS3786</name>
</gene>
<feature type="region of interest" description="Disordered" evidence="1">
    <location>
        <begin position="263"/>
        <end position="339"/>
    </location>
</feature>
<sequence length="339" mass="36020">MVSTLPVDDLLRNLSIKDLRMQCRARGINPAGNADSLRERIQEDMTRGSDYTLHQAAPEGGFMPSHGAPAGFAPSEDSRPPTARSAHGTGGGASQIHFGDYKTDYSTQQYGSRVDPPTAAEAMHPNSAAAGEDLRHAPPPPTPDGGRPRFASGGGHSQLSFGNYQLPSSHPQQGNRPGLVPVTDRDPKQEEVSISVSDTIKPLLLKDLRIQLRARGLSPAGSVEELRQRLAEDMMKTGNLSLALDVNLVNPYAQGVVPPPPAYQPNLAASGRTPAGGQSQISFGDYTLPSHVQAKPAEAAHAQHGVTPAPWDQGGNNEFRPSSRQIEPPGGRGNQIHFG</sequence>
<dbReference type="AlphaFoldDB" id="A0A7S3VJD8"/>
<evidence type="ECO:0000313" key="3">
    <source>
        <dbReference type="EMBL" id="CAE0488716.1"/>
    </source>
</evidence>
<feature type="region of interest" description="Disordered" evidence="1">
    <location>
        <begin position="54"/>
        <end position="99"/>
    </location>
</feature>
<proteinExistence type="predicted"/>
<dbReference type="PROSITE" id="PS50800">
    <property type="entry name" value="SAP"/>
    <property type="match status" value="2"/>
</dbReference>
<reference evidence="3" key="1">
    <citation type="submission" date="2021-01" db="EMBL/GenBank/DDBJ databases">
        <authorList>
            <person name="Corre E."/>
            <person name="Pelletier E."/>
            <person name="Niang G."/>
            <person name="Scheremetjew M."/>
            <person name="Finn R."/>
            <person name="Kale V."/>
            <person name="Holt S."/>
            <person name="Cochrane G."/>
            <person name="Meng A."/>
            <person name="Brown T."/>
            <person name="Cohen L."/>
        </authorList>
    </citation>
    <scope>NUCLEOTIDE SEQUENCE</scope>
    <source>
        <strain evidence="3">CCMP1320</strain>
    </source>
</reference>
<organism evidence="3">
    <name type="scientific">Dunaliella tertiolecta</name>
    <name type="common">Green alga</name>
    <dbReference type="NCBI Taxonomy" id="3047"/>
    <lineage>
        <taxon>Eukaryota</taxon>
        <taxon>Viridiplantae</taxon>
        <taxon>Chlorophyta</taxon>
        <taxon>core chlorophytes</taxon>
        <taxon>Chlorophyceae</taxon>
        <taxon>CS clade</taxon>
        <taxon>Chlamydomonadales</taxon>
        <taxon>Dunaliellaceae</taxon>
        <taxon>Dunaliella</taxon>
    </lineage>
</organism>